<protein>
    <submittedName>
        <fullName evidence="2">Uncharacterized protein</fullName>
    </submittedName>
</protein>
<evidence type="ECO:0000313" key="2">
    <source>
        <dbReference type="EMBL" id="ERN19776.1"/>
    </source>
</evidence>
<feature type="region of interest" description="Disordered" evidence="1">
    <location>
        <begin position="1"/>
        <end position="20"/>
    </location>
</feature>
<name>U5D2B6_AMBTC</name>
<accession>U5D2B6</accession>
<dbReference type="EMBL" id="KI392064">
    <property type="protein sequence ID" value="ERN19776.1"/>
    <property type="molecule type" value="Genomic_DNA"/>
</dbReference>
<dbReference type="AlphaFoldDB" id="U5D2B6"/>
<dbReference type="Gramene" id="ERN19776">
    <property type="protein sequence ID" value="ERN19776"/>
    <property type="gene ID" value="AMTR_s00064p00093670"/>
</dbReference>
<evidence type="ECO:0000256" key="1">
    <source>
        <dbReference type="SAM" id="MobiDB-lite"/>
    </source>
</evidence>
<reference evidence="3" key="1">
    <citation type="journal article" date="2013" name="Science">
        <title>The Amborella genome and the evolution of flowering plants.</title>
        <authorList>
            <consortium name="Amborella Genome Project"/>
        </authorList>
    </citation>
    <scope>NUCLEOTIDE SEQUENCE [LARGE SCALE GENOMIC DNA]</scope>
</reference>
<dbReference type="HOGENOM" id="CLU_1779934_0_0_1"/>
<gene>
    <name evidence="2" type="ORF">AMTR_s00064p00093670</name>
</gene>
<sequence>MDLVVDPEASVNPPGMHHGDIVDNPNSDDEVFFDPSLALVEADESIPLEVVPQLGPPLMPLSLAEGVEESIDPAEDVNKIEVEENVHLTRVEKMVGDMGMHCDVPIGILYEEVRARKLAHSTSVEAAQSKKNKEKMVPEITLVFSP</sequence>
<organism evidence="2 3">
    <name type="scientific">Amborella trichopoda</name>
    <dbReference type="NCBI Taxonomy" id="13333"/>
    <lineage>
        <taxon>Eukaryota</taxon>
        <taxon>Viridiplantae</taxon>
        <taxon>Streptophyta</taxon>
        <taxon>Embryophyta</taxon>
        <taxon>Tracheophyta</taxon>
        <taxon>Spermatophyta</taxon>
        <taxon>Magnoliopsida</taxon>
        <taxon>Amborellales</taxon>
        <taxon>Amborellaceae</taxon>
        <taxon>Amborella</taxon>
    </lineage>
</organism>
<evidence type="ECO:0000313" key="3">
    <source>
        <dbReference type="Proteomes" id="UP000017836"/>
    </source>
</evidence>
<dbReference type="Proteomes" id="UP000017836">
    <property type="component" value="Unassembled WGS sequence"/>
</dbReference>
<proteinExistence type="predicted"/>
<keyword evidence="3" id="KW-1185">Reference proteome</keyword>